<keyword evidence="5 13" id="KW-0812">Transmembrane</keyword>
<dbReference type="InterPro" id="IPR017911">
    <property type="entry name" value="MacB-like_ATP-bd"/>
</dbReference>
<dbReference type="InterPro" id="IPR050250">
    <property type="entry name" value="Macrolide_Exporter_MacB"/>
</dbReference>
<evidence type="ECO:0000256" key="13">
    <source>
        <dbReference type="SAM" id="Phobius"/>
    </source>
</evidence>
<name>A0AA43Q9M5_9GAMM</name>
<keyword evidence="4" id="KW-0997">Cell inner membrane</keyword>
<feature type="domain" description="ABC transporter" evidence="14">
    <location>
        <begin position="10"/>
        <end position="248"/>
    </location>
</feature>
<dbReference type="GO" id="GO:0005524">
    <property type="term" value="F:ATP binding"/>
    <property type="evidence" value="ECO:0007669"/>
    <property type="project" value="UniProtKB-KW"/>
</dbReference>
<reference evidence="15" key="1">
    <citation type="submission" date="2023-01" db="EMBL/GenBank/DDBJ databases">
        <title>Biogeochemical cycle of methane in antarctic sediments.</title>
        <authorList>
            <person name="Roldan D.M."/>
            <person name="Menes R.J."/>
        </authorList>
    </citation>
    <scope>NUCLEOTIDE SEQUENCE [LARGE SCALE GENOMIC DNA]</scope>
    <source>
        <strain evidence="15">K-2018 MAG008</strain>
    </source>
</reference>
<dbReference type="EMBL" id="JAQSDF010000074">
    <property type="protein sequence ID" value="MDI1232309.1"/>
    <property type="molecule type" value="Genomic_DNA"/>
</dbReference>
<keyword evidence="16" id="KW-1185">Reference proteome</keyword>
<feature type="transmembrane region" description="Helical" evidence="13">
    <location>
        <begin position="525"/>
        <end position="550"/>
    </location>
</feature>
<dbReference type="Gene3D" id="3.40.50.300">
    <property type="entry name" value="P-loop containing nucleotide triphosphate hydrolases"/>
    <property type="match status" value="1"/>
</dbReference>
<dbReference type="PROSITE" id="PS50893">
    <property type="entry name" value="ABC_TRANSPORTER_2"/>
    <property type="match status" value="1"/>
</dbReference>
<dbReference type="FunFam" id="3.40.50.300:FF:000032">
    <property type="entry name" value="Export ABC transporter ATP-binding protein"/>
    <property type="match status" value="1"/>
</dbReference>
<dbReference type="PANTHER" id="PTHR30572">
    <property type="entry name" value="MEMBRANE COMPONENT OF TRANSPORTER-RELATED"/>
    <property type="match status" value="1"/>
</dbReference>
<proteinExistence type="inferred from homology"/>
<keyword evidence="9 13" id="KW-1133">Transmembrane helix</keyword>
<dbReference type="SMART" id="SM00382">
    <property type="entry name" value="AAA"/>
    <property type="match status" value="1"/>
</dbReference>
<keyword evidence="3" id="KW-1003">Cell membrane</keyword>
<dbReference type="PANTHER" id="PTHR30572:SF14">
    <property type="entry name" value="MACROLIDE EXPORT ATP-BINDING_PERMEASE PROTEIN MACB"/>
    <property type="match status" value="1"/>
</dbReference>
<organism evidence="15 16">
    <name type="scientific">Candidatus Methylobacter titanis</name>
    <dbReference type="NCBI Taxonomy" id="3053457"/>
    <lineage>
        <taxon>Bacteria</taxon>
        <taxon>Pseudomonadati</taxon>
        <taxon>Pseudomonadota</taxon>
        <taxon>Gammaproteobacteria</taxon>
        <taxon>Methylococcales</taxon>
        <taxon>Methylococcaceae</taxon>
        <taxon>Methylobacter</taxon>
    </lineage>
</organism>
<evidence type="ECO:0000256" key="1">
    <source>
        <dbReference type="ARBA" id="ARBA00004429"/>
    </source>
</evidence>
<evidence type="ECO:0000256" key="8">
    <source>
        <dbReference type="ARBA" id="ARBA00022967"/>
    </source>
</evidence>
<evidence type="ECO:0000256" key="11">
    <source>
        <dbReference type="ARBA" id="ARBA00038388"/>
    </source>
</evidence>
<dbReference type="GO" id="GO:0016887">
    <property type="term" value="F:ATP hydrolysis activity"/>
    <property type="evidence" value="ECO:0007669"/>
    <property type="project" value="InterPro"/>
</dbReference>
<evidence type="ECO:0000256" key="9">
    <source>
        <dbReference type="ARBA" id="ARBA00022989"/>
    </source>
</evidence>
<comment type="caution">
    <text evidence="15">The sequence shown here is derived from an EMBL/GenBank/DDBJ whole genome shotgun (WGS) entry which is preliminary data.</text>
</comment>
<evidence type="ECO:0000259" key="14">
    <source>
        <dbReference type="PROSITE" id="PS50893"/>
    </source>
</evidence>
<accession>A0AA43Q9M5</accession>
<dbReference type="AlphaFoldDB" id="A0AA43Q9M5"/>
<evidence type="ECO:0000256" key="3">
    <source>
        <dbReference type="ARBA" id="ARBA00022475"/>
    </source>
</evidence>
<evidence type="ECO:0000256" key="5">
    <source>
        <dbReference type="ARBA" id="ARBA00022692"/>
    </source>
</evidence>
<keyword evidence="7" id="KW-0067">ATP-binding</keyword>
<dbReference type="InterPro" id="IPR025857">
    <property type="entry name" value="MacB_PCD"/>
</dbReference>
<evidence type="ECO:0000313" key="15">
    <source>
        <dbReference type="EMBL" id="MDI1232309.1"/>
    </source>
</evidence>
<dbReference type="InterPro" id="IPR003439">
    <property type="entry name" value="ABC_transporter-like_ATP-bd"/>
</dbReference>
<sequence>MSITVDTPLLALNNIQRYYPNGDTVVRALNDVSLTIWPGEFVAIIGQSGSGKSTLMNLIGCLDKANIGSYRILDQDVAGLDADQLAALRRETFGFVFQRYNLLNNASAAENVEIPALYAGLSKAERHSRAMHLLERLGLANRGDHKPMQMSGGQQQRVAIARALMNNPPVILADEPTGALDSQSGEEVMALLRDLHQEGRTILLITHDEKVAAHAQRVITLCDGKIVSDDGENRGGCLQSLPQHHDIGAAGLAAELLEAAKTAIRSLHANLFRTALTLLGIVIGVAAVVTMLAVGQGSQEKVLNQMRAMGTNILSIRPGAPGLRGSSDVATLIPADADAIAELGNVEWVSPERNTRLTVRYGNIDYATSVQGVAPGMTAVREWAVADGDFFDERDMRRYAPVIVLGQTVRQILFPDGGDPLGRYVMVGNIPFEVVGVMAAKGADAQGNDRDDTVFVPLTTGLIRLFGQNYLGGITVKVRDVEQIDSTQQAISDLLLGRHQVEDFRIRNMASILATAAETQNTFTLMLGIVAAISLLVGGIGVMNIMLVSVTERTREIGIRMATGARRRDILLQFNTEAAVVCTLGGLIGVLLGFAAGSALRYFDMAVIFSPLPAILAFSCAFATGLLFGYLPARKAAGLDPVVALAAE</sequence>
<dbReference type="GO" id="GO:1902495">
    <property type="term" value="C:transmembrane transporter complex"/>
    <property type="evidence" value="ECO:0007669"/>
    <property type="project" value="UniProtKB-ARBA"/>
</dbReference>
<keyword evidence="8" id="KW-1278">Translocase</keyword>
<evidence type="ECO:0000256" key="7">
    <source>
        <dbReference type="ARBA" id="ARBA00022840"/>
    </source>
</evidence>
<feature type="transmembrane region" description="Helical" evidence="13">
    <location>
        <begin position="271"/>
        <end position="294"/>
    </location>
</feature>
<dbReference type="Proteomes" id="UP001160519">
    <property type="component" value="Unassembled WGS sequence"/>
</dbReference>
<dbReference type="InterPro" id="IPR003593">
    <property type="entry name" value="AAA+_ATPase"/>
</dbReference>
<protein>
    <recommendedName>
        <fullName evidence="12">Pyoverdine export ATP-binding/permease protein PvdT</fullName>
    </recommendedName>
</protein>
<dbReference type="InterPro" id="IPR017871">
    <property type="entry name" value="ABC_transporter-like_CS"/>
</dbReference>
<evidence type="ECO:0000256" key="12">
    <source>
        <dbReference type="ARBA" id="ARBA00041199"/>
    </source>
</evidence>
<dbReference type="CDD" id="cd03255">
    <property type="entry name" value="ABC_MJ0796_LolCDE_FtsE"/>
    <property type="match status" value="1"/>
</dbReference>
<dbReference type="SUPFAM" id="SSF52540">
    <property type="entry name" value="P-loop containing nucleoside triphosphate hydrolases"/>
    <property type="match status" value="1"/>
</dbReference>
<dbReference type="GO" id="GO:0005886">
    <property type="term" value="C:plasma membrane"/>
    <property type="evidence" value="ECO:0007669"/>
    <property type="project" value="UniProtKB-SubCell"/>
</dbReference>
<dbReference type="GO" id="GO:0022857">
    <property type="term" value="F:transmembrane transporter activity"/>
    <property type="evidence" value="ECO:0007669"/>
    <property type="project" value="TreeGrafter"/>
</dbReference>
<dbReference type="PROSITE" id="PS00211">
    <property type="entry name" value="ABC_TRANSPORTER_1"/>
    <property type="match status" value="1"/>
</dbReference>
<dbReference type="Pfam" id="PF02687">
    <property type="entry name" value="FtsX"/>
    <property type="match status" value="1"/>
</dbReference>
<evidence type="ECO:0000256" key="6">
    <source>
        <dbReference type="ARBA" id="ARBA00022741"/>
    </source>
</evidence>
<keyword evidence="6" id="KW-0547">Nucleotide-binding</keyword>
<dbReference type="InterPro" id="IPR027417">
    <property type="entry name" value="P-loop_NTPase"/>
</dbReference>
<feature type="transmembrane region" description="Helical" evidence="13">
    <location>
        <begin position="570"/>
        <end position="596"/>
    </location>
</feature>
<evidence type="ECO:0000313" key="16">
    <source>
        <dbReference type="Proteomes" id="UP001160519"/>
    </source>
</evidence>
<feature type="transmembrane region" description="Helical" evidence="13">
    <location>
        <begin position="608"/>
        <end position="631"/>
    </location>
</feature>
<comment type="similarity">
    <text evidence="11">Belongs to the ABC transporter superfamily. Macrolide exporter (TC 3.A.1.122) family.</text>
</comment>
<dbReference type="Pfam" id="PF00005">
    <property type="entry name" value="ABC_tran"/>
    <property type="match status" value="1"/>
</dbReference>
<dbReference type="Pfam" id="PF12704">
    <property type="entry name" value="MacB_PCD"/>
    <property type="match status" value="1"/>
</dbReference>
<keyword evidence="2" id="KW-0813">Transport</keyword>
<evidence type="ECO:0000256" key="10">
    <source>
        <dbReference type="ARBA" id="ARBA00023136"/>
    </source>
</evidence>
<comment type="subcellular location">
    <subcellularLocation>
        <location evidence="1">Cell inner membrane</location>
        <topology evidence="1">Multi-pass membrane protein</topology>
    </subcellularLocation>
</comment>
<keyword evidence="10 13" id="KW-0472">Membrane</keyword>
<evidence type="ECO:0000256" key="4">
    <source>
        <dbReference type="ARBA" id="ARBA00022519"/>
    </source>
</evidence>
<gene>
    <name evidence="15" type="ORF">PSU93_14285</name>
</gene>
<evidence type="ECO:0000256" key="2">
    <source>
        <dbReference type="ARBA" id="ARBA00022448"/>
    </source>
</evidence>
<dbReference type="InterPro" id="IPR003838">
    <property type="entry name" value="ABC3_permease_C"/>
</dbReference>